<proteinExistence type="predicted"/>
<dbReference type="Gene3D" id="3.40.50.150">
    <property type="entry name" value="Vaccinia Virus protein VP39"/>
    <property type="match status" value="1"/>
</dbReference>
<organism evidence="2 3">
    <name type="scientific">Phascolomyces articulosus</name>
    <dbReference type="NCBI Taxonomy" id="60185"/>
    <lineage>
        <taxon>Eukaryota</taxon>
        <taxon>Fungi</taxon>
        <taxon>Fungi incertae sedis</taxon>
        <taxon>Mucoromycota</taxon>
        <taxon>Mucoromycotina</taxon>
        <taxon>Mucoromycetes</taxon>
        <taxon>Mucorales</taxon>
        <taxon>Lichtheimiaceae</taxon>
        <taxon>Phascolomyces</taxon>
    </lineage>
</organism>
<protein>
    <submittedName>
        <fullName evidence="2">Methyltransferase-domain-containing protein</fullName>
    </submittedName>
</protein>
<dbReference type="PANTHER" id="PTHR14614:SF132">
    <property type="entry name" value="PROTEIN-LYSINE METHYLTRANSFERASE C42C1.13"/>
    <property type="match status" value="1"/>
</dbReference>
<evidence type="ECO:0000256" key="1">
    <source>
        <dbReference type="SAM" id="MobiDB-lite"/>
    </source>
</evidence>
<name>A0AAD5PJ67_9FUNG</name>
<sequence length="396" mass="45037">MTNLFYTRYLKPPPNNIILGKPFTIVWTVANDLGEISYWEPLIIRCRITNTSTASLQLQESKNGNSKNNRNKNNNKKLLNNEISTNTTTSVELEYDPVKGGGIMTNTFTVISSNPLKTQKNDSVTIQLVLELASGIKKHPIWTNARRVAMDDDTCCWIIPVYSLPMQILSALSTSHNNNSAREYERRVSIRSQKAGSSQEQYELLIHEDALPSIGSHIWDCGMLMCQYLAEKSFPYFDRILELGSGTAIAGIYAAHMLKPSAIYLTDLEETISTIEHNVSLLQGKHVNIVVKELEWGKPLPLDPNDKKRKRDAFDGTIDLVLLTDVLYNPSFHDALIDTLKQLMEINPKMKILLGYKPRDQGEERTFFDKIKKNLGWQWEMKLLPPAEIYWITSTT</sequence>
<dbReference type="Proteomes" id="UP001209540">
    <property type="component" value="Unassembled WGS sequence"/>
</dbReference>
<evidence type="ECO:0000313" key="2">
    <source>
        <dbReference type="EMBL" id="KAI9276934.1"/>
    </source>
</evidence>
<reference evidence="2" key="1">
    <citation type="journal article" date="2022" name="IScience">
        <title>Evolution of zygomycete secretomes and the origins of terrestrial fungal ecologies.</title>
        <authorList>
            <person name="Chang Y."/>
            <person name="Wang Y."/>
            <person name="Mondo S."/>
            <person name="Ahrendt S."/>
            <person name="Andreopoulos W."/>
            <person name="Barry K."/>
            <person name="Beard J."/>
            <person name="Benny G.L."/>
            <person name="Blankenship S."/>
            <person name="Bonito G."/>
            <person name="Cuomo C."/>
            <person name="Desiro A."/>
            <person name="Gervers K.A."/>
            <person name="Hundley H."/>
            <person name="Kuo A."/>
            <person name="LaButti K."/>
            <person name="Lang B.F."/>
            <person name="Lipzen A."/>
            <person name="O'Donnell K."/>
            <person name="Pangilinan J."/>
            <person name="Reynolds N."/>
            <person name="Sandor L."/>
            <person name="Smith M.E."/>
            <person name="Tsang A."/>
            <person name="Grigoriev I.V."/>
            <person name="Stajich J.E."/>
            <person name="Spatafora J.W."/>
        </authorList>
    </citation>
    <scope>NUCLEOTIDE SEQUENCE</scope>
    <source>
        <strain evidence="2">RSA 2281</strain>
    </source>
</reference>
<accession>A0AAD5PJ67</accession>
<keyword evidence="3" id="KW-1185">Reference proteome</keyword>
<gene>
    <name evidence="2" type="ORF">BDA99DRAFT_554878</name>
</gene>
<evidence type="ECO:0000313" key="3">
    <source>
        <dbReference type="Proteomes" id="UP001209540"/>
    </source>
</evidence>
<feature type="region of interest" description="Disordered" evidence="1">
    <location>
        <begin position="58"/>
        <end position="81"/>
    </location>
</feature>
<dbReference type="GO" id="GO:0032259">
    <property type="term" value="P:methylation"/>
    <property type="evidence" value="ECO:0007669"/>
    <property type="project" value="UniProtKB-KW"/>
</dbReference>
<dbReference type="GO" id="GO:0008168">
    <property type="term" value="F:methyltransferase activity"/>
    <property type="evidence" value="ECO:0007669"/>
    <property type="project" value="UniProtKB-KW"/>
</dbReference>
<reference evidence="2" key="2">
    <citation type="submission" date="2023-02" db="EMBL/GenBank/DDBJ databases">
        <authorList>
            <consortium name="DOE Joint Genome Institute"/>
            <person name="Mondo S.J."/>
            <person name="Chang Y."/>
            <person name="Wang Y."/>
            <person name="Ahrendt S."/>
            <person name="Andreopoulos W."/>
            <person name="Barry K."/>
            <person name="Beard J."/>
            <person name="Benny G.L."/>
            <person name="Blankenship S."/>
            <person name="Bonito G."/>
            <person name="Cuomo C."/>
            <person name="Desiro A."/>
            <person name="Gervers K.A."/>
            <person name="Hundley H."/>
            <person name="Kuo A."/>
            <person name="LaButti K."/>
            <person name="Lang B.F."/>
            <person name="Lipzen A."/>
            <person name="O'Donnell K."/>
            <person name="Pangilinan J."/>
            <person name="Reynolds N."/>
            <person name="Sandor L."/>
            <person name="Smith M.W."/>
            <person name="Tsang A."/>
            <person name="Grigoriev I.V."/>
            <person name="Stajich J.E."/>
            <person name="Spatafora J.W."/>
        </authorList>
    </citation>
    <scope>NUCLEOTIDE SEQUENCE</scope>
    <source>
        <strain evidence="2">RSA 2281</strain>
    </source>
</reference>
<dbReference type="Pfam" id="PF10294">
    <property type="entry name" value="Methyltransf_16"/>
    <property type="match status" value="1"/>
</dbReference>
<dbReference type="InterPro" id="IPR029063">
    <property type="entry name" value="SAM-dependent_MTases_sf"/>
</dbReference>
<dbReference type="InterPro" id="IPR019410">
    <property type="entry name" value="Methyltransf_16"/>
</dbReference>
<dbReference type="SUPFAM" id="SSF53335">
    <property type="entry name" value="S-adenosyl-L-methionine-dependent methyltransferases"/>
    <property type="match status" value="1"/>
</dbReference>
<keyword evidence="2" id="KW-0808">Transferase</keyword>
<comment type="caution">
    <text evidence="2">The sequence shown here is derived from an EMBL/GenBank/DDBJ whole genome shotgun (WGS) entry which is preliminary data.</text>
</comment>
<keyword evidence="2" id="KW-0489">Methyltransferase</keyword>
<dbReference type="PANTHER" id="PTHR14614">
    <property type="entry name" value="HEPATOCELLULAR CARCINOMA-ASSOCIATED ANTIGEN"/>
    <property type="match status" value="1"/>
</dbReference>
<dbReference type="AlphaFoldDB" id="A0AAD5PJ67"/>
<dbReference type="EMBL" id="JAIXMP010000002">
    <property type="protein sequence ID" value="KAI9276934.1"/>
    <property type="molecule type" value="Genomic_DNA"/>
</dbReference>